<dbReference type="EMBL" id="CP046415">
    <property type="protein sequence ID" value="QGT78786.1"/>
    <property type="molecule type" value="Genomic_DNA"/>
</dbReference>
<evidence type="ECO:0000313" key="1">
    <source>
        <dbReference type="EMBL" id="QGT78786.1"/>
    </source>
</evidence>
<dbReference type="RefSeq" id="WP_136867246.1">
    <property type="nucleotide sequence ID" value="NZ_CP046415.1"/>
</dbReference>
<protein>
    <submittedName>
        <fullName evidence="1">DUF2288 family protein</fullName>
    </submittedName>
</protein>
<dbReference type="AlphaFoldDB" id="A0A6I6CWM1"/>
<name>A0A6I6CWM1_9GAMM</name>
<sequence>MTEISSNLPETGAAALDDETLYAELVGQTARIEWPELERFFAKGQILKIAPSLDLVDVAMAMVRDRAEAVGAWRDAGEIDALDTGTARRWASGEPTLWAVVTPPWILVQESAGAPARH</sequence>
<gene>
    <name evidence="1" type="ORF">GM160_07680</name>
</gene>
<reference evidence="1 2" key="1">
    <citation type="submission" date="2019-11" db="EMBL/GenBank/DDBJ databases">
        <authorList>
            <person name="Zhang J."/>
            <person name="Sun C."/>
        </authorList>
    </citation>
    <scope>NUCLEOTIDE SEQUENCE [LARGE SCALE GENOMIC DNA]</scope>
    <source>
        <strain evidence="2">sp2</strain>
    </source>
</reference>
<dbReference type="Proteomes" id="UP000427716">
    <property type="component" value="Chromosome"/>
</dbReference>
<dbReference type="Pfam" id="PF10052">
    <property type="entry name" value="DUF2288"/>
    <property type="match status" value="1"/>
</dbReference>
<keyword evidence="2" id="KW-1185">Reference proteome</keyword>
<proteinExistence type="predicted"/>
<accession>A0A6I6CWM1</accession>
<dbReference type="InterPro" id="IPR018741">
    <property type="entry name" value="DUF2288"/>
</dbReference>
<organism evidence="1 2">
    <name type="scientific">Guyparkeria halophila</name>
    <dbReference type="NCBI Taxonomy" id="47960"/>
    <lineage>
        <taxon>Bacteria</taxon>
        <taxon>Pseudomonadati</taxon>
        <taxon>Pseudomonadota</taxon>
        <taxon>Gammaproteobacteria</taxon>
        <taxon>Chromatiales</taxon>
        <taxon>Thioalkalibacteraceae</taxon>
        <taxon>Guyparkeria</taxon>
    </lineage>
</organism>
<evidence type="ECO:0000313" key="2">
    <source>
        <dbReference type="Proteomes" id="UP000427716"/>
    </source>
</evidence>
<dbReference type="KEGG" id="ghl:GM160_07680"/>